<dbReference type="InterPro" id="IPR008533">
    <property type="entry name" value="DUF815"/>
</dbReference>
<keyword evidence="1" id="KW-0547">Nucleotide-binding</keyword>
<name>A0A9D1T6G3_9FIRM</name>
<evidence type="ECO:0000313" key="2">
    <source>
        <dbReference type="Proteomes" id="UP000886723"/>
    </source>
</evidence>
<dbReference type="Proteomes" id="UP000886723">
    <property type="component" value="Unassembled WGS sequence"/>
</dbReference>
<dbReference type="EMBL" id="DVON01000229">
    <property type="protein sequence ID" value="HIV13615.1"/>
    <property type="molecule type" value="Genomic_DNA"/>
</dbReference>
<dbReference type="InterPro" id="IPR027417">
    <property type="entry name" value="P-loop_NTPase"/>
</dbReference>
<comment type="caution">
    <text evidence="1">The sequence shown here is derived from an EMBL/GenBank/DDBJ whole genome shotgun (WGS) entry which is preliminary data.</text>
</comment>
<protein>
    <submittedName>
        <fullName evidence="1">ATP-binding protein</fullName>
    </submittedName>
</protein>
<sequence length="441" mass="51136">MKMTDRCILYRDFEQGEILEAMTELMEDITHPKVLSGKEGQYFFCVHQMVEMAGAYGFSGNLWHNYLTFLLVNKENAFSTACEIVGPVEGSINALAVHDFSIFKELFDFDFSRFEEVYPSLDVRLITDYRNINEGSKVFNKRIRDRICQLALRLGQAADAEEFMADMVQFYKEFGVGKLGLHKAFRVDGTVSPARIVPITNIAHVQLEDLVGYETAKKKLIENTEAFVAGRPANNCLLFGDAGTGKSSSIKGILNRYYEQGLRIIEVYKHQFKDLNDIIAQIKNRNYRFIIYMDDLSFEEFEIEYKYLKAVIEGGLERKPDNILIYATSNRRHLVREQFSDKEGRRDDLHASDTVQEKLSLVYRFGVTIFFCAPDKKQFQNIVRVLAERYGIKMPEEELMLEANRWELNHGGLSGRTAQQFIDYIRGKEKQEYREQEESER</sequence>
<gene>
    <name evidence="1" type="ORF">IAA63_10820</name>
</gene>
<dbReference type="GO" id="GO:0005524">
    <property type="term" value="F:ATP binding"/>
    <property type="evidence" value="ECO:0007669"/>
    <property type="project" value="UniProtKB-KW"/>
</dbReference>
<accession>A0A9D1T6G3</accession>
<evidence type="ECO:0000313" key="1">
    <source>
        <dbReference type="EMBL" id="HIV13615.1"/>
    </source>
</evidence>
<reference evidence="1" key="2">
    <citation type="journal article" date="2021" name="PeerJ">
        <title>Extensive microbial diversity within the chicken gut microbiome revealed by metagenomics and culture.</title>
        <authorList>
            <person name="Gilroy R."/>
            <person name="Ravi A."/>
            <person name="Getino M."/>
            <person name="Pursley I."/>
            <person name="Horton D.L."/>
            <person name="Alikhan N.F."/>
            <person name="Baker D."/>
            <person name="Gharbi K."/>
            <person name="Hall N."/>
            <person name="Watson M."/>
            <person name="Adriaenssens E.M."/>
            <person name="Foster-Nyarko E."/>
            <person name="Jarju S."/>
            <person name="Secka A."/>
            <person name="Antonio M."/>
            <person name="Oren A."/>
            <person name="Chaudhuri R.R."/>
            <person name="La Ragione R."/>
            <person name="Hildebrand F."/>
            <person name="Pallen M.J."/>
        </authorList>
    </citation>
    <scope>NUCLEOTIDE SEQUENCE</scope>
    <source>
        <strain evidence="1">ChiBcec2-4451</strain>
    </source>
</reference>
<dbReference type="PANTHER" id="PTHR42935:SF1">
    <property type="entry name" value="SLR0930 PROTEIN"/>
    <property type="match status" value="1"/>
</dbReference>
<dbReference type="Pfam" id="PF05673">
    <property type="entry name" value="DUF815"/>
    <property type="match status" value="1"/>
</dbReference>
<dbReference type="AlphaFoldDB" id="A0A9D1T6G3"/>
<dbReference type="PANTHER" id="PTHR42935">
    <property type="entry name" value="SLR0930 PROTEIN"/>
    <property type="match status" value="1"/>
</dbReference>
<organism evidence="1 2">
    <name type="scientific">Candidatus Pullilachnospira stercoravium</name>
    <dbReference type="NCBI Taxonomy" id="2840913"/>
    <lineage>
        <taxon>Bacteria</taxon>
        <taxon>Bacillati</taxon>
        <taxon>Bacillota</taxon>
        <taxon>Clostridia</taxon>
        <taxon>Lachnospirales</taxon>
        <taxon>Lachnospiraceae</taxon>
        <taxon>Lachnospiraceae incertae sedis</taxon>
        <taxon>Candidatus Pullilachnospira</taxon>
    </lineage>
</organism>
<keyword evidence="1" id="KW-0067">ATP-binding</keyword>
<reference evidence="1" key="1">
    <citation type="submission" date="2020-10" db="EMBL/GenBank/DDBJ databases">
        <authorList>
            <person name="Gilroy R."/>
        </authorList>
    </citation>
    <scope>NUCLEOTIDE SEQUENCE</scope>
    <source>
        <strain evidence="1">ChiBcec2-4451</strain>
    </source>
</reference>
<proteinExistence type="predicted"/>
<dbReference type="SUPFAM" id="SSF52540">
    <property type="entry name" value="P-loop containing nucleoside triphosphate hydrolases"/>
    <property type="match status" value="1"/>
</dbReference>
<dbReference type="Gene3D" id="3.40.50.300">
    <property type="entry name" value="P-loop containing nucleotide triphosphate hydrolases"/>
    <property type="match status" value="1"/>
</dbReference>